<comment type="caution">
    <text evidence="2">The sequence shown here is derived from an EMBL/GenBank/DDBJ whole genome shotgun (WGS) entry which is preliminary data.</text>
</comment>
<protein>
    <submittedName>
        <fullName evidence="2">Uncharacterized protein</fullName>
    </submittedName>
</protein>
<proteinExistence type="predicted"/>
<reference evidence="2 3" key="1">
    <citation type="submission" date="2022-09" db="EMBL/GenBank/DDBJ databases">
        <authorList>
            <person name="Palmer J.M."/>
        </authorList>
    </citation>
    <scope>NUCLEOTIDE SEQUENCE [LARGE SCALE GENOMIC DNA]</scope>
    <source>
        <strain evidence="2 3">DSM 7382</strain>
    </source>
</reference>
<feature type="region of interest" description="Disordered" evidence="1">
    <location>
        <begin position="1"/>
        <end position="59"/>
    </location>
</feature>
<organism evidence="2 3">
    <name type="scientific">Cerrena zonata</name>
    <dbReference type="NCBI Taxonomy" id="2478898"/>
    <lineage>
        <taxon>Eukaryota</taxon>
        <taxon>Fungi</taxon>
        <taxon>Dikarya</taxon>
        <taxon>Basidiomycota</taxon>
        <taxon>Agaricomycotina</taxon>
        <taxon>Agaricomycetes</taxon>
        <taxon>Polyporales</taxon>
        <taxon>Cerrenaceae</taxon>
        <taxon>Cerrena</taxon>
    </lineage>
</organism>
<evidence type="ECO:0000313" key="3">
    <source>
        <dbReference type="Proteomes" id="UP001385951"/>
    </source>
</evidence>
<evidence type="ECO:0000313" key="2">
    <source>
        <dbReference type="EMBL" id="KAK7684170.1"/>
    </source>
</evidence>
<accession>A0AAW0FZ95</accession>
<keyword evidence="3" id="KW-1185">Reference proteome</keyword>
<dbReference type="AlphaFoldDB" id="A0AAW0FZ95"/>
<sequence>MIALPPTPAKKPEVPPIPTVVRPAAKPAPMTGANKPAESPIAREPPMVAKPIIQFQTFD</sequence>
<name>A0AAW0FZ95_9APHY</name>
<dbReference type="Proteomes" id="UP001385951">
    <property type="component" value="Unassembled WGS sequence"/>
</dbReference>
<feature type="compositionally biased region" description="Pro residues" evidence="1">
    <location>
        <begin position="1"/>
        <end position="18"/>
    </location>
</feature>
<evidence type="ECO:0000256" key="1">
    <source>
        <dbReference type="SAM" id="MobiDB-lite"/>
    </source>
</evidence>
<gene>
    <name evidence="2" type="ORF">QCA50_012816</name>
</gene>
<dbReference type="EMBL" id="JASBNA010000027">
    <property type="protein sequence ID" value="KAK7684170.1"/>
    <property type="molecule type" value="Genomic_DNA"/>
</dbReference>